<dbReference type="AlphaFoldDB" id="A0A9N9EXG4"/>
<proteinExistence type="predicted"/>
<sequence>LSLEEALSCVTPPIRYSLNATTSTTTTQVDCSSRPTRVLLWETFFEEGVRDAFNNNICMVLNVLMASYYDFSRRPTAAPGIEDFTCYYAQKVLILSIEIKRGLVLQNIGGRVFPDFYDSDNKAKMVIQQIYNYMTFNELQYGVLSTYNEHWFLRRPADTPAVLLISKTLSSQSESPSVLKAYAYIALQARAHPNSSNLNVIPDVTNQPYQQNFSFADFKFKHILGQGRSGKTLLSEF</sequence>
<accession>A0A9N9EXG4</accession>
<feature type="non-terminal residue" evidence="1">
    <location>
        <position position="237"/>
    </location>
</feature>
<reference evidence="1" key="1">
    <citation type="submission" date="2021-06" db="EMBL/GenBank/DDBJ databases">
        <authorList>
            <person name="Kallberg Y."/>
            <person name="Tangrot J."/>
            <person name="Rosling A."/>
        </authorList>
    </citation>
    <scope>NUCLEOTIDE SEQUENCE</scope>
    <source>
        <strain evidence="1">MT106</strain>
    </source>
</reference>
<evidence type="ECO:0000313" key="1">
    <source>
        <dbReference type="EMBL" id="CAG8691137.1"/>
    </source>
</evidence>
<organism evidence="1 2">
    <name type="scientific">Ambispora gerdemannii</name>
    <dbReference type="NCBI Taxonomy" id="144530"/>
    <lineage>
        <taxon>Eukaryota</taxon>
        <taxon>Fungi</taxon>
        <taxon>Fungi incertae sedis</taxon>
        <taxon>Mucoromycota</taxon>
        <taxon>Glomeromycotina</taxon>
        <taxon>Glomeromycetes</taxon>
        <taxon>Archaeosporales</taxon>
        <taxon>Ambisporaceae</taxon>
        <taxon>Ambispora</taxon>
    </lineage>
</organism>
<evidence type="ECO:0000313" key="2">
    <source>
        <dbReference type="Proteomes" id="UP000789831"/>
    </source>
</evidence>
<feature type="non-terminal residue" evidence="1">
    <location>
        <position position="1"/>
    </location>
</feature>
<comment type="caution">
    <text evidence="1">The sequence shown here is derived from an EMBL/GenBank/DDBJ whole genome shotgun (WGS) entry which is preliminary data.</text>
</comment>
<name>A0A9N9EXG4_9GLOM</name>
<gene>
    <name evidence="1" type="ORF">AGERDE_LOCUS13108</name>
</gene>
<dbReference type="OrthoDB" id="2156052at2759"/>
<dbReference type="Proteomes" id="UP000789831">
    <property type="component" value="Unassembled WGS sequence"/>
</dbReference>
<protein>
    <submittedName>
        <fullName evidence="1">10393_t:CDS:1</fullName>
    </submittedName>
</protein>
<dbReference type="EMBL" id="CAJVPL010014487">
    <property type="protein sequence ID" value="CAG8691137.1"/>
    <property type="molecule type" value="Genomic_DNA"/>
</dbReference>
<keyword evidence="2" id="KW-1185">Reference proteome</keyword>